<sequence>MSISEDKTLCPTGNIPRATQLRKSSAHIICESLRRTLDKIALGHDNDKDKQRTRVVIEMKKLECSEHHNNSDAPGNCASLEVSLAKVTMWSQQCGGSCPNLKEELAGLSSQVERTGCGVREQELDASTSYGMYTTAQPLLPREDLLDQQRPDSACDYVYNELGSLKPRLARNHTGPPSQEYEPPEVNACLAVREFSSLSDHWSKKCYTQYPDMSLARAGSVQIPNKMGCRTYDTCPKSCQKFGVDLYT</sequence>
<reference evidence="1 2" key="1">
    <citation type="submission" date="2024-09" db="EMBL/GenBank/DDBJ databases">
        <title>Rethinking Asexuality: The Enigmatic Case of Functional Sexual Genes in Lepraria (Stereocaulaceae).</title>
        <authorList>
            <person name="Doellman M."/>
            <person name="Sun Y."/>
            <person name="Barcenas-Pena A."/>
            <person name="Lumbsch H.T."/>
            <person name="Grewe F."/>
        </authorList>
    </citation>
    <scope>NUCLEOTIDE SEQUENCE [LARGE SCALE GENOMIC DNA]</scope>
    <source>
        <strain evidence="1 2">Grewe 0041</strain>
    </source>
</reference>
<keyword evidence="2" id="KW-1185">Reference proteome</keyword>
<name>A0ABR4BE26_9LECA</name>
<gene>
    <name evidence="1" type="ORF">ABVK25_003739</name>
</gene>
<proteinExistence type="predicted"/>
<dbReference type="Proteomes" id="UP001590951">
    <property type="component" value="Unassembled WGS sequence"/>
</dbReference>
<protein>
    <submittedName>
        <fullName evidence="1">Uncharacterized protein</fullName>
    </submittedName>
</protein>
<accession>A0ABR4BE26</accession>
<evidence type="ECO:0000313" key="2">
    <source>
        <dbReference type="Proteomes" id="UP001590951"/>
    </source>
</evidence>
<comment type="caution">
    <text evidence="1">The sequence shown here is derived from an EMBL/GenBank/DDBJ whole genome shotgun (WGS) entry which is preliminary data.</text>
</comment>
<dbReference type="EMBL" id="JBHFEH010000009">
    <property type="protein sequence ID" value="KAL2056096.1"/>
    <property type="molecule type" value="Genomic_DNA"/>
</dbReference>
<evidence type="ECO:0000313" key="1">
    <source>
        <dbReference type="EMBL" id="KAL2056096.1"/>
    </source>
</evidence>
<organism evidence="1 2">
    <name type="scientific">Lepraria finkii</name>
    <dbReference type="NCBI Taxonomy" id="1340010"/>
    <lineage>
        <taxon>Eukaryota</taxon>
        <taxon>Fungi</taxon>
        <taxon>Dikarya</taxon>
        <taxon>Ascomycota</taxon>
        <taxon>Pezizomycotina</taxon>
        <taxon>Lecanoromycetes</taxon>
        <taxon>OSLEUM clade</taxon>
        <taxon>Lecanoromycetidae</taxon>
        <taxon>Lecanorales</taxon>
        <taxon>Lecanorineae</taxon>
        <taxon>Stereocaulaceae</taxon>
        <taxon>Lepraria</taxon>
    </lineage>
</organism>